<accession>A0ABS4EPD1</accession>
<protein>
    <submittedName>
        <fullName evidence="1">PhiE125 gp8 family phage protein</fullName>
    </submittedName>
</protein>
<dbReference type="RefSeq" id="WP_209853808.1">
    <property type="nucleotide sequence ID" value="NZ_JAGGJV010000005.1"/>
</dbReference>
<dbReference type="Proteomes" id="UP000823786">
    <property type="component" value="Unassembled WGS sequence"/>
</dbReference>
<dbReference type="NCBIfam" id="TIGR02215">
    <property type="entry name" value="phage_chp_gp8"/>
    <property type="match status" value="1"/>
</dbReference>
<evidence type="ECO:0000313" key="1">
    <source>
        <dbReference type="EMBL" id="MBP1859802.1"/>
    </source>
</evidence>
<dbReference type="NCBIfam" id="TIGR01560">
    <property type="entry name" value="put_DNA_pack"/>
    <property type="match status" value="1"/>
</dbReference>
<dbReference type="Gene3D" id="1.10.3230.30">
    <property type="entry name" value="Phage gp6-like head-tail connector protein"/>
    <property type="match status" value="1"/>
</dbReference>
<sequence length="190" mass="20326">MTITELASPLGEPLTLAETKAHLRIDGSSSEDDLIASLIRAVREHIESETGLALLTRTFRLYLDDWPLSRVIQIARGPVQTIEAVTVYDTGGIAVDVDASGFVLDGQARPARLVLPRQPGPGQAINGIEIDFSAGFGATGADVPDTLKRAMLLHLALLYEFRGAVPPDSQPAAVPAGYDRLIAPFCRRGL</sequence>
<dbReference type="EMBL" id="JAGGJV010000005">
    <property type="protein sequence ID" value="MBP1859802.1"/>
    <property type="molecule type" value="Genomic_DNA"/>
</dbReference>
<dbReference type="CDD" id="cd08054">
    <property type="entry name" value="gp6"/>
    <property type="match status" value="1"/>
</dbReference>
<comment type="caution">
    <text evidence="1">The sequence shown here is derived from an EMBL/GenBank/DDBJ whole genome shotgun (WGS) entry which is preliminary data.</text>
</comment>
<name>A0ABS4EPD1_9HYPH</name>
<gene>
    <name evidence="1" type="ORF">J2Z75_003319</name>
</gene>
<organism evidence="1 2">
    <name type="scientific">Rhizobium herbae</name>
    <dbReference type="NCBI Taxonomy" id="508661"/>
    <lineage>
        <taxon>Bacteria</taxon>
        <taxon>Pseudomonadati</taxon>
        <taxon>Pseudomonadota</taxon>
        <taxon>Alphaproteobacteria</taxon>
        <taxon>Hyphomicrobiales</taxon>
        <taxon>Rhizobiaceae</taxon>
        <taxon>Rhizobium/Agrobacterium group</taxon>
        <taxon>Rhizobium</taxon>
    </lineage>
</organism>
<keyword evidence="2" id="KW-1185">Reference proteome</keyword>
<proteinExistence type="predicted"/>
<evidence type="ECO:0000313" key="2">
    <source>
        <dbReference type="Proteomes" id="UP000823786"/>
    </source>
</evidence>
<reference evidence="1 2" key="1">
    <citation type="submission" date="2021-03" db="EMBL/GenBank/DDBJ databases">
        <title>Genomic Encyclopedia of Type Strains, Phase IV (KMG-IV): sequencing the most valuable type-strain genomes for metagenomic binning, comparative biology and taxonomic classification.</title>
        <authorList>
            <person name="Goeker M."/>
        </authorList>
    </citation>
    <scope>NUCLEOTIDE SEQUENCE [LARGE SCALE GENOMIC DNA]</scope>
    <source>
        <strain evidence="1 2">DSM 26427</strain>
    </source>
</reference>
<dbReference type="InterPro" id="IPR011738">
    <property type="entry name" value="Phage_CHP"/>
</dbReference>
<dbReference type="Pfam" id="PF05135">
    <property type="entry name" value="Phage_connect_1"/>
    <property type="match status" value="1"/>
</dbReference>
<dbReference type="InterPro" id="IPR006450">
    <property type="entry name" value="Phage_HK97_gp6-like"/>
</dbReference>
<dbReference type="InterPro" id="IPR021146">
    <property type="entry name" value="Phage_gp6-like_head-tail"/>
</dbReference>